<dbReference type="PANTHER" id="PTHR37423">
    <property type="entry name" value="SOLUBLE LYTIC MUREIN TRANSGLYCOSYLASE-RELATED"/>
    <property type="match status" value="1"/>
</dbReference>
<dbReference type="Pfam" id="PF01464">
    <property type="entry name" value="SLT"/>
    <property type="match status" value="1"/>
</dbReference>
<evidence type="ECO:0000259" key="4">
    <source>
        <dbReference type="Pfam" id="PF01464"/>
    </source>
</evidence>
<dbReference type="InterPro" id="IPR008939">
    <property type="entry name" value="Lytic_TGlycosylase_superhlx_U"/>
</dbReference>
<evidence type="ECO:0000313" key="6">
    <source>
        <dbReference type="Proteomes" id="UP000632498"/>
    </source>
</evidence>
<organism evidence="5 6">
    <name type="scientific">Terasakiella brassicae</name>
    <dbReference type="NCBI Taxonomy" id="1634917"/>
    <lineage>
        <taxon>Bacteria</taxon>
        <taxon>Pseudomonadati</taxon>
        <taxon>Pseudomonadota</taxon>
        <taxon>Alphaproteobacteria</taxon>
        <taxon>Rhodospirillales</taxon>
        <taxon>Terasakiellaceae</taxon>
        <taxon>Terasakiella</taxon>
    </lineage>
</organism>
<dbReference type="InterPro" id="IPR023346">
    <property type="entry name" value="Lysozyme-like_dom_sf"/>
</dbReference>
<reference evidence="5" key="2">
    <citation type="submission" date="2020-09" db="EMBL/GenBank/DDBJ databases">
        <authorList>
            <person name="Sun Q."/>
            <person name="Zhou Y."/>
        </authorList>
    </citation>
    <scope>NUCLEOTIDE SEQUENCE</scope>
    <source>
        <strain evidence="5">CGMCC 1.15254</strain>
    </source>
</reference>
<dbReference type="GO" id="GO:0004553">
    <property type="term" value="F:hydrolase activity, hydrolyzing O-glycosyl compounds"/>
    <property type="evidence" value="ECO:0007669"/>
    <property type="project" value="InterPro"/>
</dbReference>
<comment type="similarity">
    <text evidence="2">Belongs to the virb1 family.</text>
</comment>
<evidence type="ECO:0000313" key="5">
    <source>
        <dbReference type="EMBL" id="GGF70460.1"/>
    </source>
</evidence>
<dbReference type="SUPFAM" id="SSF53955">
    <property type="entry name" value="Lysozyme-like"/>
    <property type="match status" value="1"/>
</dbReference>
<dbReference type="EMBL" id="BMHV01000020">
    <property type="protein sequence ID" value="GGF70460.1"/>
    <property type="molecule type" value="Genomic_DNA"/>
</dbReference>
<comment type="caution">
    <text evidence="5">The sequence shown here is derived from an EMBL/GenBank/DDBJ whole genome shotgun (WGS) entry which is preliminary data.</text>
</comment>
<dbReference type="Proteomes" id="UP000632498">
    <property type="component" value="Unassembled WGS sequence"/>
</dbReference>
<evidence type="ECO:0000256" key="3">
    <source>
        <dbReference type="ARBA" id="ARBA00022729"/>
    </source>
</evidence>
<evidence type="ECO:0000256" key="2">
    <source>
        <dbReference type="ARBA" id="ARBA00009387"/>
    </source>
</evidence>
<dbReference type="PANTHER" id="PTHR37423:SF2">
    <property type="entry name" value="MEMBRANE-BOUND LYTIC MUREIN TRANSGLYCOSYLASE C"/>
    <property type="match status" value="1"/>
</dbReference>
<gene>
    <name evidence="5" type="ORF">GCM10011332_25550</name>
</gene>
<reference evidence="5" key="1">
    <citation type="journal article" date="2014" name="Int. J. Syst. Evol. Microbiol.">
        <title>Complete genome sequence of Corynebacterium casei LMG S-19264T (=DSM 44701T), isolated from a smear-ripened cheese.</title>
        <authorList>
            <consortium name="US DOE Joint Genome Institute (JGI-PGF)"/>
            <person name="Walter F."/>
            <person name="Albersmeier A."/>
            <person name="Kalinowski J."/>
            <person name="Ruckert C."/>
        </authorList>
    </citation>
    <scope>NUCLEOTIDE SEQUENCE</scope>
    <source>
        <strain evidence="5">CGMCC 1.15254</strain>
    </source>
</reference>
<dbReference type="SUPFAM" id="SSF48435">
    <property type="entry name" value="Bacterial muramidases"/>
    <property type="match status" value="1"/>
</dbReference>
<protein>
    <submittedName>
        <fullName evidence="5">Lytic transglycosylase</fullName>
    </submittedName>
</protein>
<name>A0A917C544_9PROT</name>
<dbReference type="Gene3D" id="1.25.20.10">
    <property type="entry name" value="Bacterial muramidases"/>
    <property type="match status" value="1"/>
</dbReference>
<evidence type="ECO:0000256" key="1">
    <source>
        <dbReference type="ARBA" id="ARBA00007734"/>
    </source>
</evidence>
<comment type="similarity">
    <text evidence="1">Belongs to the transglycosylase Slt family.</text>
</comment>
<dbReference type="AlphaFoldDB" id="A0A917C544"/>
<dbReference type="InterPro" id="IPR008258">
    <property type="entry name" value="Transglycosylase_SLT_dom_1"/>
</dbReference>
<keyword evidence="6" id="KW-1185">Reference proteome</keyword>
<keyword evidence="3" id="KW-0732">Signal</keyword>
<feature type="domain" description="Transglycosylase SLT" evidence="4">
    <location>
        <begin position="502"/>
        <end position="609"/>
    </location>
</feature>
<dbReference type="Gene3D" id="1.10.530.10">
    <property type="match status" value="1"/>
</dbReference>
<proteinExistence type="inferred from homology"/>
<dbReference type="GO" id="GO:0042597">
    <property type="term" value="C:periplasmic space"/>
    <property type="evidence" value="ECO:0007669"/>
    <property type="project" value="InterPro"/>
</dbReference>
<dbReference type="CDD" id="cd13401">
    <property type="entry name" value="Slt70-like"/>
    <property type="match status" value="1"/>
</dbReference>
<sequence>MALRRLDRLGRTFFVCALVLWGLGSLHMATAKPLSDPDYKIAKEAFAQAKKKKWKAALNRAVKADNPLPAKFIRWMQIVDPVKDVPFQEIAAFIAHNSDWPRQSTLQRRAEEAMSEAIPPESVIQWFNGRQPLSANGHIRLSAALSQLGRKQEAREQIRKSWRDVNFGRHQQKDFYKRYKSELRYEDHIARLDRLLWQGRYYTARRMLGYVKKDWQHLAEARLALRKMRGGVDRAIARVPDELKDHPGLLFERMRWRRIKGREEDARALLFEAPDVVPYPEVWWKQRSIMARSAVRDGYYSEAYRMVQNHGLTEGADYADAEWIAGWIKLRFLQEPEVALTHFENLYEAVQYPISKARGAYWIARTMESLKRTEEAKKWYETAALHPTAYYGQLAGERMNKRIQVELNEKAKPNRQERIFFHQSDLVDVVSFLKRMGERDLMRHFIYQLNTMSTTAGWRTLVAELAIDAGRPDLAVYVGKKALREGHGVIEAAYPLLDQKLMRKTPESALVHSIVRQESAFYERATSRAGARGLMQLMPRTAHRLAKQKNYKYSRQKLTTHPKLNVWLGSEYLDDLLKKFKGSYVLTLSSYNAGPYRTRQWIREFGDPRTDDHDYVIDWVEQIPFSETRNYVQRVLENLQVYRYRLKSKEIATSLEGDLQRKK</sequence>
<accession>A0A917C544</accession>